<keyword evidence="7" id="KW-1185">Reference proteome</keyword>
<dbReference type="GO" id="GO:0004177">
    <property type="term" value="F:aminopeptidase activity"/>
    <property type="evidence" value="ECO:0007669"/>
    <property type="project" value="UniProtKB-KW"/>
</dbReference>
<evidence type="ECO:0000256" key="5">
    <source>
        <dbReference type="SAM" id="SignalP"/>
    </source>
</evidence>
<comment type="caution">
    <text evidence="6">The sequence shown here is derived from an EMBL/GenBank/DDBJ whole genome shotgun (WGS) entry which is preliminary data.</text>
</comment>
<feature type="chain" id="PRO_5024960610" evidence="5">
    <location>
        <begin position="24"/>
        <end position="467"/>
    </location>
</feature>
<dbReference type="PANTHER" id="PTHR11010:SF38">
    <property type="entry name" value="LYSOSOMAL PRO-X CARBOXYPEPTIDASE"/>
    <property type="match status" value="1"/>
</dbReference>
<name>A0A640US19_9ACTN</name>
<dbReference type="EMBL" id="BLIR01000001">
    <property type="protein sequence ID" value="GFE37075.1"/>
    <property type="molecule type" value="Genomic_DNA"/>
</dbReference>
<keyword evidence="6" id="KW-0031">Aminopeptidase</keyword>
<dbReference type="SUPFAM" id="SSF53474">
    <property type="entry name" value="alpha/beta-Hydrolases"/>
    <property type="match status" value="1"/>
</dbReference>
<evidence type="ECO:0000256" key="4">
    <source>
        <dbReference type="SAM" id="MobiDB-lite"/>
    </source>
</evidence>
<dbReference type="GO" id="GO:0008239">
    <property type="term" value="F:dipeptidyl-peptidase activity"/>
    <property type="evidence" value="ECO:0007669"/>
    <property type="project" value="TreeGrafter"/>
</dbReference>
<reference evidence="6 7" key="1">
    <citation type="submission" date="2019-12" db="EMBL/GenBank/DDBJ databases">
        <title>Whole genome shotgun sequence of Streptomyces tubercidicus NBRC 13090.</title>
        <authorList>
            <person name="Ichikawa N."/>
            <person name="Kimura A."/>
            <person name="Kitahashi Y."/>
            <person name="Komaki H."/>
            <person name="Tamura T."/>
        </authorList>
    </citation>
    <scope>NUCLEOTIDE SEQUENCE [LARGE SCALE GENOMIC DNA]</scope>
    <source>
        <strain evidence="6 7">NBRC 13090</strain>
    </source>
</reference>
<accession>A0A640US19</accession>
<keyword evidence="1" id="KW-0645">Protease</keyword>
<dbReference type="InterPro" id="IPR029058">
    <property type="entry name" value="AB_hydrolase_fold"/>
</dbReference>
<dbReference type="Pfam" id="PF05576">
    <property type="entry name" value="Peptidase_S37"/>
    <property type="match status" value="1"/>
</dbReference>
<sequence length="467" mass="51294">MFLPLLLTLLLPGLMAMGVPAPAASAPGPAAPRGAHHAAAARPAADDIGARLAAVPGMRVVKENPAPAGYRAFALTYRQPVDHRHPDRGTFAQRLNLLHRSTARPMVLHTNGYDLNYQGPGFRAEPTEILDSNQISTEQRYFGTSRPRPTDWTKLDIRQAASDHHRLIQALKPLYRARWISTGSSKGGMATVYHRRFYPHDVAGSVAYSAPNNTDDRDDTAVDRFLAQRGSPACRAALTAVQRELLGARRAEMADRLARWAARGGYTFRTIGSADRVLELTVLQLPMLFWMRAGETGCDRIPRPSADSDALYLWFNGTVGLPGYTDRHLSPVTASFYQLGTQLGFVELAAPQLAGKLRYPGIQRTRTYVPRSIPLRFQPGAMPDIDRWVRRHGSELSLVYGENDPTRAEPFRTGGGSRDAHVYLAPHTSHVVSIAKLAPRDRARATAALRHWAGVDGRTAQMDGPPA</sequence>
<dbReference type="GeneID" id="96282895"/>
<evidence type="ECO:0000256" key="1">
    <source>
        <dbReference type="ARBA" id="ARBA00022670"/>
    </source>
</evidence>
<keyword evidence="2 5" id="KW-0732">Signal</keyword>
<dbReference type="Gene3D" id="3.40.50.1820">
    <property type="entry name" value="alpha/beta hydrolase"/>
    <property type="match status" value="1"/>
</dbReference>
<keyword evidence="3" id="KW-0378">Hydrolase</keyword>
<feature type="signal peptide" evidence="5">
    <location>
        <begin position="1"/>
        <end position="23"/>
    </location>
</feature>
<gene>
    <name evidence="6" type="ORF">Stube_17480</name>
</gene>
<dbReference type="Proteomes" id="UP000431826">
    <property type="component" value="Unassembled WGS sequence"/>
</dbReference>
<feature type="region of interest" description="Disordered" evidence="4">
    <location>
        <begin position="23"/>
        <end position="42"/>
    </location>
</feature>
<evidence type="ECO:0000313" key="6">
    <source>
        <dbReference type="EMBL" id="GFE37075.1"/>
    </source>
</evidence>
<dbReference type="InterPro" id="IPR008761">
    <property type="entry name" value="Peptidase_S37"/>
</dbReference>
<evidence type="ECO:0000256" key="3">
    <source>
        <dbReference type="ARBA" id="ARBA00022801"/>
    </source>
</evidence>
<organism evidence="6 7">
    <name type="scientific">Streptomyces tubercidicus</name>
    <dbReference type="NCBI Taxonomy" id="47759"/>
    <lineage>
        <taxon>Bacteria</taxon>
        <taxon>Bacillati</taxon>
        <taxon>Actinomycetota</taxon>
        <taxon>Actinomycetes</taxon>
        <taxon>Kitasatosporales</taxon>
        <taxon>Streptomycetaceae</taxon>
        <taxon>Streptomyces</taxon>
    </lineage>
</organism>
<dbReference type="RefSeq" id="WP_246240322.1">
    <property type="nucleotide sequence ID" value="NZ_BLIR01000001.1"/>
</dbReference>
<dbReference type="GO" id="GO:0006508">
    <property type="term" value="P:proteolysis"/>
    <property type="evidence" value="ECO:0007669"/>
    <property type="project" value="UniProtKB-KW"/>
</dbReference>
<protein>
    <submittedName>
        <fullName evidence="6">Tripeptidyl aminopeptidase</fullName>
    </submittedName>
</protein>
<dbReference type="AlphaFoldDB" id="A0A640US19"/>
<proteinExistence type="predicted"/>
<dbReference type="PANTHER" id="PTHR11010">
    <property type="entry name" value="PROTEASE S28 PRO-X CARBOXYPEPTIDASE-RELATED"/>
    <property type="match status" value="1"/>
</dbReference>
<evidence type="ECO:0000256" key="2">
    <source>
        <dbReference type="ARBA" id="ARBA00022729"/>
    </source>
</evidence>
<evidence type="ECO:0000313" key="7">
    <source>
        <dbReference type="Proteomes" id="UP000431826"/>
    </source>
</evidence>